<evidence type="ECO:0000313" key="2">
    <source>
        <dbReference type="EMBL" id="MPC91114.1"/>
    </source>
</evidence>
<accession>A0A5B7JFI6</accession>
<keyword evidence="1" id="KW-0732">Signal</keyword>
<dbReference type="AlphaFoldDB" id="A0A5B7JFI6"/>
<comment type="caution">
    <text evidence="2">The sequence shown here is derived from an EMBL/GenBank/DDBJ whole genome shotgun (WGS) entry which is preliminary data.</text>
</comment>
<evidence type="ECO:0000313" key="3">
    <source>
        <dbReference type="Proteomes" id="UP000324222"/>
    </source>
</evidence>
<evidence type="ECO:0008006" key="4">
    <source>
        <dbReference type="Google" id="ProtNLM"/>
    </source>
</evidence>
<dbReference type="OrthoDB" id="5971574at2759"/>
<organism evidence="2 3">
    <name type="scientific">Portunus trituberculatus</name>
    <name type="common">Swimming crab</name>
    <name type="synonym">Neptunus trituberculatus</name>
    <dbReference type="NCBI Taxonomy" id="210409"/>
    <lineage>
        <taxon>Eukaryota</taxon>
        <taxon>Metazoa</taxon>
        <taxon>Ecdysozoa</taxon>
        <taxon>Arthropoda</taxon>
        <taxon>Crustacea</taxon>
        <taxon>Multicrustacea</taxon>
        <taxon>Malacostraca</taxon>
        <taxon>Eumalacostraca</taxon>
        <taxon>Eucarida</taxon>
        <taxon>Decapoda</taxon>
        <taxon>Pleocyemata</taxon>
        <taxon>Brachyura</taxon>
        <taxon>Eubrachyura</taxon>
        <taxon>Portunoidea</taxon>
        <taxon>Portunidae</taxon>
        <taxon>Portuninae</taxon>
        <taxon>Portunus</taxon>
    </lineage>
</organism>
<feature type="signal peptide" evidence="1">
    <location>
        <begin position="1"/>
        <end position="21"/>
    </location>
</feature>
<name>A0A5B7JFI6_PORTR</name>
<dbReference type="EMBL" id="VSRR010086641">
    <property type="protein sequence ID" value="MPC91114.1"/>
    <property type="molecule type" value="Genomic_DNA"/>
</dbReference>
<keyword evidence="3" id="KW-1185">Reference proteome</keyword>
<dbReference type="Proteomes" id="UP000324222">
    <property type="component" value="Unassembled WGS sequence"/>
</dbReference>
<feature type="chain" id="PRO_5023101012" description="Secreted protein" evidence="1">
    <location>
        <begin position="22"/>
        <end position="139"/>
    </location>
</feature>
<gene>
    <name evidence="2" type="ORF">E2C01_086130</name>
</gene>
<reference evidence="2 3" key="1">
    <citation type="submission" date="2019-05" db="EMBL/GenBank/DDBJ databases">
        <title>Another draft genome of Portunus trituberculatus and its Hox gene families provides insights of decapod evolution.</title>
        <authorList>
            <person name="Jeong J.-H."/>
            <person name="Song I."/>
            <person name="Kim S."/>
            <person name="Choi T."/>
            <person name="Kim D."/>
            <person name="Ryu S."/>
            <person name="Kim W."/>
        </authorList>
    </citation>
    <scope>NUCLEOTIDE SEQUENCE [LARGE SCALE GENOMIC DNA]</scope>
    <source>
        <tissue evidence="2">Muscle</tissue>
    </source>
</reference>
<protein>
    <recommendedName>
        <fullName evidence="4">Secreted protein</fullName>
    </recommendedName>
</protein>
<sequence>MFFHPFPSPTFVLATTIIVLTHHHHCPYPPGTACCAGRGHVGGKLPEFVPMLVEQRVAQTKWLKGILTLHSDRFREKSDITGELRGSLCSHQGFAKFEFKLPSVHSVVHSHPTAKRSSKPEVPLAFCLCKLEGPEEILC</sequence>
<proteinExistence type="predicted"/>
<evidence type="ECO:0000256" key="1">
    <source>
        <dbReference type="SAM" id="SignalP"/>
    </source>
</evidence>